<accession>A0A4Y2ABR5</accession>
<keyword evidence="2" id="KW-1185">Reference proteome</keyword>
<reference evidence="1 2" key="1">
    <citation type="journal article" date="2019" name="Sci. Rep.">
        <title>Orb-weaving spider Araneus ventricosus genome elucidates the spidroin gene catalogue.</title>
        <authorList>
            <person name="Kono N."/>
            <person name="Nakamura H."/>
            <person name="Ohtoshi R."/>
            <person name="Moran D.A.P."/>
            <person name="Shinohara A."/>
            <person name="Yoshida Y."/>
            <person name="Fujiwara M."/>
            <person name="Mori M."/>
            <person name="Tomita M."/>
            <person name="Arakawa K."/>
        </authorList>
    </citation>
    <scope>NUCLEOTIDE SEQUENCE [LARGE SCALE GENOMIC DNA]</scope>
</reference>
<name>A0A4Y2ABR5_ARAVE</name>
<comment type="caution">
    <text evidence="1">The sequence shown here is derived from an EMBL/GenBank/DDBJ whole genome shotgun (WGS) entry which is preliminary data.</text>
</comment>
<dbReference type="AlphaFoldDB" id="A0A4Y2ABR5"/>
<gene>
    <name evidence="1" type="ORF">AVEN_53359_1</name>
</gene>
<organism evidence="1 2">
    <name type="scientific">Araneus ventricosus</name>
    <name type="common">Orbweaver spider</name>
    <name type="synonym">Epeira ventricosa</name>
    <dbReference type="NCBI Taxonomy" id="182803"/>
    <lineage>
        <taxon>Eukaryota</taxon>
        <taxon>Metazoa</taxon>
        <taxon>Ecdysozoa</taxon>
        <taxon>Arthropoda</taxon>
        <taxon>Chelicerata</taxon>
        <taxon>Arachnida</taxon>
        <taxon>Araneae</taxon>
        <taxon>Araneomorphae</taxon>
        <taxon>Entelegynae</taxon>
        <taxon>Araneoidea</taxon>
        <taxon>Araneidae</taxon>
        <taxon>Araneus</taxon>
    </lineage>
</organism>
<dbReference type="Proteomes" id="UP000499080">
    <property type="component" value="Unassembled WGS sequence"/>
</dbReference>
<protein>
    <submittedName>
        <fullName evidence="1">Uncharacterized protein</fullName>
    </submittedName>
</protein>
<proteinExistence type="predicted"/>
<sequence length="112" mass="12191">MAHLEPTLKDLTWPHPRTAAMEELIPTSITTQNASSQNRGILKDHSCSWEIFGSKGSHPTSSPGIKSSILSDSYTPTVSVLLQIKITSGRPRQSQFSAIIIALIPCTVISNY</sequence>
<evidence type="ECO:0000313" key="2">
    <source>
        <dbReference type="Proteomes" id="UP000499080"/>
    </source>
</evidence>
<evidence type="ECO:0000313" key="1">
    <source>
        <dbReference type="EMBL" id="GBL76656.1"/>
    </source>
</evidence>
<dbReference type="EMBL" id="BGPR01000010">
    <property type="protein sequence ID" value="GBL76656.1"/>
    <property type="molecule type" value="Genomic_DNA"/>
</dbReference>